<keyword evidence="4" id="KW-0472">Membrane</keyword>
<keyword evidence="1" id="KW-0479">Metal-binding</keyword>
<keyword evidence="4" id="KW-0812">Transmembrane</keyword>
<keyword evidence="2" id="KW-0378">Hydrolase</keyword>
<dbReference type="PANTHER" id="PTHR31302:SF31">
    <property type="entry name" value="PHOSPHODIESTERASE YAEI"/>
    <property type="match status" value="1"/>
</dbReference>
<dbReference type="PANTHER" id="PTHR31302">
    <property type="entry name" value="TRANSMEMBRANE PROTEIN WITH METALLOPHOSPHOESTERASE DOMAIN-RELATED"/>
    <property type="match status" value="1"/>
</dbReference>
<evidence type="ECO:0000256" key="2">
    <source>
        <dbReference type="ARBA" id="ARBA00022801"/>
    </source>
</evidence>
<gene>
    <name evidence="6" type="ORF">ACFOWE_02960</name>
</gene>
<reference evidence="7" key="1">
    <citation type="journal article" date="2019" name="Int. J. Syst. Evol. Microbiol.">
        <title>The Global Catalogue of Microorganisms (GCM) 10K type strain sequencing project: providing services to taxonomists for standard genome sequencing and annotation.</title>
        <authorList>
            <consortium name="The Broad Institute Genomics Platform"/>
            <consortium name="The Broad Institute Genome Sequencing Center for Infectious Disease"/>
            <person name="Wu L."/>
            <person name="Ma J."/>
        </authorList>
    </citation>
    <scope>NUCLEOTIDE SEQUENCE [LARGE SCALE GENOMIC DNA]</scope>
    <source>
        <strain evidence="7">TBRC 4489</strain>
    </source>
</reference>
<evidence type="ECO:0000313" key="7">
    <source>
        <dbReference type="Proteomes" id="UP001595850"/>
    </source>
</evidence>
<evidence type="ECO:0000256" key="4">
    <source>
        <dbReference type="SAM" id="Phobius"/>
    </source>
</evidence>
<dbReference type="SUPFAM" id="SSF56300">
    <property type="entry name" value="Metallo-dependent phosphatases"/>
    <property type="match status" value="1"/>
</dbReference>
<feature type="compositionally biased region" description="Basic and acidic residues" evidence="3">
    <location>
        <begin position="103"/>
        <end position="120"/>
    </location>
</feature>
<feature type="domain" description="Calcineurin-like phosphoesterase" evidence="5">
    <location>
        <begin position="264"/>
        <end position="447"/>
    </location>
</feature>
<dbReference type="InterPro" id="IPR051158">
    <property type="entry name" value="Metallophosphoesterase_sf"/>
</dbReference>
<protein>
    <submittedName>
        <fullName evidence="6">Metallophosphoesterase</fullName>
    </submittedName>
</protein>
<dbReference type="Pfam" id="PF00149">
    <property type="entry name" value="Metallophos"/>
    <property type="match status" value="1"/>
</dbReference>
<evidence type="ECO:0000313" key="6">
    <source>
        <dbReference type="EMBL" id="MFC4057235.1"/>
    </source>
</evidence>
<dbReference type="CDD" id="cd07385">
    <property type="entry name" value="MPP_YkuE_C"/>
    <property type="match status" value="1"/>
</dbReference>
<feature type="region of interest" description="Disordered" evidence="3">
    <location>
        <begin position="103"/>
        <end position="181"/>
    </location>
</feature>
<name>A0ABV8I2J4_9ACTN</name>
<feature type="transmembrane region" description="Helical" evidence="4">
    <location>
        <begin position="35"/>
        <end position="54"/>
    </location>
</feature>
<keyword evidence="7" id="KW-1185">Reference proteome</keyword>
<dbReference type="Gene3D" id="3.60.21.10">
    <property type="match status" value="1"/>
</dbReference>
<keyword evidence="4" id="KW-1133">Transmembrane helix</keyword>
<feature type="compositionally biased region" description="Low complexity" evidence="3">
    <location>
        <begin position="121"/>
        <end position="140"/>
    </location>
</feature>
<organism evidence="6 7">
    <name type="scientific">Planomonospora corallina</name>
    <dbReference type="NCBI Taxonomy" id="1806052"/>
    <lineage>
        <taxon>Bacteria</taxon>
        <taxon>Bacillati</taxon>
        <taxon>Actinomycetota</taxon>
        <taxon>Actinomycetes</taxon>
        <taxon>Streptosporangiales</taxon>
        <taxon>Streptosporangiaceae</taxon>
        <taxon>Planomonospora</taxon>
    </lineage>
</organism>
<dbReference type="InterPro" id="IPR004843">
    <property type="entry name" value="Calcineurin-like_PHP"/>
</dbReference>
<feature type="compositionally biased region" description="Low complexity" evidence="3">
    <location>
        <begin position="157"/>
        <end position="181"/>
    </location>
</feature>
<feature type="transmembrane region" description="Helical" evidence="4">
    <location>
        <begin position="66"/>
        <end position="94"/>
    </location>
</feature>
<feature type="region of interest" description="Disordered" evidence="3">
    <location>
        <begin position="382"/>
        <end position="409"/>
    </location>
</feature>
<proteinExistence type="predicted"/>
<evidence type="ECO:0000256" key="3">
    <source>
        <dbReference type="SAM" id="MobiDB-lite"/>
    </source>
</evidence>
<dbReference type="Proteomes" id="UP001595850">
    <property type="component" value="Unassembled WGS sequence"/>
</dbReference>
<comment type="caution">
    <text evidence="6">The sequence shown here is derived from an EMBL/GenBank/DDBJ whole genome shotgun (WGS) entry which is preliminary data.</text>
</comment>
<evidence type="ECO:0000256" key="1">
    <source>
        <dbReference type="ARBA" id="ARBA00022723"/>
    </source>
</evidence>
<accession>A0ABV8I2J4</accession>
<dbReference type="EMBL" id="JBHSBM010000009">
    <property type="protein sequence ID" value="MFC4057235.1"/>
    <property type="molecule type" value="Genomic_DNA"/>
</dbReference>
<sequence length="503" mass="52303">MGFVAMVFGVVVAVHYYLWHRLVRATTLPGRTRRVLTWLLVAAGVLVPLAMTGSRSGWGHFLAWPGFFWLAVMFYLLIFLVVLEVPRALALLVLRSRERRSSEEALARRPADRRARRVEGPDPAAGEPAGEPAGRSAGEPVRAGTGDRARSAGPAQEAARPLPGGAAEEPGTGTAADTTGTDAAGAYGAAVAGRAEGGAEDPGSRGGAGEAIGRRLFIARAAAAVAGVGALSTVGYGVRTALGDPVVESVKVRLPRLDPRLSGLRFAVVSDIHLGPLTGMGHSERIVRMINSLRADVVAVVGDLVDGTVAELGHLARPLADLESRYGSYFVTGNHEYYTANGPGEWLEELRELGVRPLRNERVEIAHAGAVLDLAGVDDLAGATGGPGSGPVGTPDTAGAGGGPDFERALGGRDRSRSVVLLAHQPVQAARAAEYGVDLQLSGHTHGGQMVPFNLAVPLQQPVVAGLGEVDGTQVYVTRGAGFWGPPVRVGAPPEITLLELRA</sequence>
<dbReference type="RefSeq" id="WP_377285189.1">
    <property type="nucleotide sequence ID" value="NZ_JBHSBM010000009.1"/>
</dbReference>
<evidence type="ECO:0000259" key="5">
    <source>
        <dbReference type="Pfam" id="PF00149"/>
    </source>
</evidence>
<dbReference type="InterPro" id="IPR029052">
    <property type="entry name" value="Metallo-depent_PP-like"/>
</dbReference>
<feature type="transmembrane region" description="Helical" evidence="4">
    <location>
        <begin position="6"/>
        <end position="23"/>
    </location>
</feature>